<evidence type="ECO:0000256" key="1">
    <source>
        <dbReference type="SAM" id="MobiDB-lite"/>
    </source>
</evidence>
<sequence length="404" mass="45401">MTHIEEKLYLQSVFNAIDEVYKFKSHHHHQQQTLTYEERLRASFNKLLLPDWYNHDYTSINELRKTKSYGQVLHTKQYVNKTSNLLISSSNNSTYLSNDTTHRHRLPSQSRSEQLPSRRNSTTLTNDTNGNIIIDSQRSTNSHETSTYASGLQRVIQSSTWYKPKIFTKNNINDYSIKPPKPLPRYSKIHQEHINSTDSSFPSSTPKIIITDSISNENIRHPIKPRTMSQVSISSKEIDDESLLQNISLDISSDGDMTIVQKSTSSRTDDVLSLTHTPIISNPHIITTTNNNTNQSMTTNISRTNSTKSISSDGQSYHSVILPSSDRNLLVTDSSSYASVNDQCLSATTSSYYTAVDDDISSSSSSLAGYETPTLKLDNEILSSHSSLSDLSHTETLEPNVEGN</sequence>
<feature type="compositionally biased region" description="Low complexity" evidence="1">
    <location>
        <begin position="90"/>
        <end position="99"/>
    </location>
</feature>
<protein>
    <submittedName>
        <fullName evidence="2">Uncharacterized protein</fullName>
    </submittedName>
</protein>
<dbReference type="AlphaFoldDB" id="A0A814H731"/>
<evidence type="ECO:0000313" key="2">
    <source>
        <dbReference type="EMBL" id="CAF1006723.1"/>
    </source>
</evidence>
<dbReference type="EMBL" id="CAJNOT010000513">
    <property type="protein sequence ID" value="CAF1006723.1"/>
    <property type="molecule type" value="Genomic_DNA"/>
</dbReference>
<dbReference type="Proteomes" id="UP000663864">
    <property type="component" value="Unassembled WGS sequence"/>
</dbReference>
<gene>
    <name evidence="2" type="ORF">ZHD862_LOCUS12819</name>
</gene>
<reference evidence="2" key="1">
    <citation type="submission" date="2021-02" db="EMBL/GenBank/DDBJ databases">
        <authorList>
            <person name="Nowell W R."/>
        </authorList>
    </citation>
    <scope>NUCLEOTIDE SEQUENCE</scope>
</reference>
<feature type="region of interest" description="Disordered" evidence="1">
    <location>
        <begin position="90"/>
        <end position="144"/>
    </location>
</feature>
<organism evidence="2 3">
    <name type="scientific">Rotaria sordida</name>
    <dbReference type="NCBI Taxonomy" id="392033"/>
    <lineage>
        <taxon>Eukaryota</taxon>
        <taxon>Metazoa</taxon>
        <taxon>Spiralia</taxon>
        <taxon>Gnathifera</taxon>
        <taxon>Rotifera</taxon>
        <taxon>Eurotatoria</taxon>
        <taxon>Bdelloidea</taxon>
        <taxon>Philodinida</taxon>
        <taxon>Philodinidae</taxon>
        <taxon>Rotaria</taxon>
    </lineage>
</organism>
<evidence type="ECO:0000313" key="3">
    <source>
        <dbReference type="Proteomes" id="UP000663864"/>
    </source>
</evidence>
<feature type="compositionally biased region" description="Polar residues" evidence="1">
    <location>
        <begin position="107"/>
        <end position="144"/>
    </location>
</feature>
<name>A0A814H731_9BILA</name>
<accession>A0A814H731</accession>
<proteinExistence type="predicted"/>
<comment type="caution">
    <text evidence="2">The sequence shown here is derived from an EMBL/GenBank/DDBJ whole genome shotgun (WGS) entry which is preliminary data.</text>
</comment>